<dbReference type="SUPFAM" id="SSF47384">
    <property type="entry name" value="Homodimeric domain of signal transducing histidine kinase"/>
    <property type="match status" value="1"/>
</dbReference>
<evidence type="ECO:0000256" key="8">
    <source>
        <dbReference type="SAM" id="Coils"/>
    </source>
</evidence>
<dbReference type="Gene3D" id="3.30.450.20">
    <property type="entry name" value="PAS domain"/>
    <property type="match status" value="2"/>
</dbReference>
<dbReference type="PANTHER" id="PTHR44757:SF2">
    <property type="entry name" value="BIOFILM ARCHITECTURE MAINTENANCE PROTEIN MBAA"/>
    <property type="match status" value="1"/>
</dbReference>
<evidence type="ECO:0000256" key="5">
    <source>
        <dbReference type="ARBA" id="ARBA00023012"/>
    </source>
</evidence>
<dbReference type="CDD" id="cd00082">
    <property type="entry name" value="HisKA"/>
    <property type="match status" value="1"/>
</dbReference>
<feature type="coiled-coil region" evidence="8">
    <location>
        <begin position="1070"/>
        <end position="1097"/>
    </location>
</feature>
<dbReference type="Proteomes" id="UP000515960">
    <property type="component" value="Chromosome"/>
</dbReference>
<keyword evidence="4" id="KW-0808">Transferase</keyword>
<reference evidence="13 14" key="1">
    <citation type="submission" date="2020-08" db="EMBL/GenBank/DDBJ databases">
        <authorList>
            <person name="Liu C."/>
            <person name="Sun Q."/>
        </authorList>
    </citation>
    <scope>NUCLEOTIDE SEQUENCE [LARGE SCALE GENOMIC DNA]</scope>
    <source>
        <strain evidence="13 14">NSJ-62</strain>
    </source>
</reference>
<dbReference type="PANTHER" id="PTHR44757">
    <property type="entry name" value="DIGUANYLATE CYCLASE DGCP"/>
    <property type="match status" value="1"/>
</dbReference>
<dbReference type="EC" id="2.7.13.3" evidence="2"/>
<dbReference type="KEGG" id="ohi:H8790_13755"/>
<sequence length="1754" mass="198420">MERKKLLLLGQTEKLRAILSSYELFEGVPEDTAPFSAVILMLPAAPEELRLLRTGSHDLPILMVTEHPEEQEELRMLTLGVDDYIRFSPGLVCCRVDKAIRQYERRGALPESVVRELRHRAEHDALTGIYNQMAFYRTAAQLLQNASASYVLVRWNIERFKLVNDMYGIQAGNGILCAMAEVLSRELPEGSVYGRLNADHFAACIPTESLRLEELLESLQRQVERFHVQQTVTVSAGVYRVENPSLPVDQMCDRANLALQTIKGNYKCHIAWYTEQMWEDMLREQEIRSTMEEALHQRQFQVYLQPVYSLSEGRAVSAEALVRWIRPGGEVVGPDAFIPLFEKNGFIAELDLYVWTEVCRYLQERQRKGLAPIPISVNISRASLYLPETCGRICDVTKRFGIAPSLFRLEITESAYVEEPERIREAAEELRGKGYLILMDDFGSGYSSLNTLKDLPMDIIKLDTKFLQGFERGGRVGTVLVSILRMARWLGLPVIAEGVETQEQVDFLYSAGCDRIQGYCFAKPMCTREFEQQILIPIPERRGSSLPNCVNQADFNILLGGNPVVNRLLDGAFGGVAFCEMHDGCLEVLRVNDGFYQIMGCTPKSFAKDSENLWGMIAEEDREMSREACAETVRTGKPVRQVVRCTNRTGKLLCLDSIYSCLGGDGQRALICVAFNDIAQQLKTERERREAQQQLIYRDQLAQILLAESDTLSFDYSIQEDTIVFNFLNREGKRATRRIRRYLAFVERSSIIEPAYRHVVREALEQGRQHPMSGTFEFVSDYTGRGYRWYKATFVSIMGSEGRVFRIVGKAVDVTEQKTILWQEENGFSHAFETGLLESAMVNLSRGVIESCRSQKRKISQAAGKPFTCESFAAYCKKLIADERLRQEAYERMNPRALNTAYGKGEQTARVEFPVLEKSGELCWMRLEVRLMKNAATGDLVASYHLWDINTQKVSQEIVETVVRLDYDYLARVSIKNETYALYGVKECAGACPAGNGGYEEACRKSADTFIHPEDRTYFLEQVALPHVLHELETEERFTFTYRLMEQDGSVHHKRMTFSYLDPSYLIATRADVTRETEEENRKNTELRRALEEVRKADDVKGRFLSRMSREIRAPMDAILGMANLARRQPDLSGAVREYLQKIQETSEYMRGLVNDILDVYSIQSGTFRLHPKPVKVRELLEQIQAMIKPTMVGSGLLFTMKVVGLKQETVLADPFRLQQALMNLLANAAKRTASGGRVYLSVRQLGGEESLARLRFRIRDTGVDMEPDSSQSREQEGLGLTLVREIVDAMGGTLRIDAQKEQGCCYTIDVAFPEACQPQVAAEQLAEPEFDFHGKRALVVEDMPLSAEITGRLLESRGFSVEYAVNGQESVEKVSAATSGYYDAILMDIRMPVMDGLEATRRIRGLRRSDVRRIPIVAMTAGAFDSDIRASFEAGMDAHLEKPVQPERLFQTLGALLFSRRSVHAAEKKGNAAHIYQMLMTDSRSQVFEYSVDSDIITYSDIGEDGVHSVRSVPDFCAFVENSGRFRDAKAVLRALSNFEHGTGRHELLFQARLDESGWRWYSARCKCVRDSHGCRVVGKLEDVDEQTRRTIALRERAEFDQVTALYNRATFQEMVENALDDSREEVLNAFIEFDLDNFKQVNDTFGHLAGDELLRSVGKAVTGCCRQEDVVGRLGGDEFAIWIGDVGSRENALAKARQVAQALSRISGDISASFGVVAVQGKSSFRELFRKADAAMYQAKRSGKNECCLYQD</sequence>
<feature type="domain" description="GGDEF" evidence="12">
    <location>
        <begin position="148"/>
        <end position="275"/>
    </location>
</feature>
<proteinExistence type="predicted"/>
<dbReference type="Gene3D" id="1.10.287.130">
    <property type="match status" value="1"/>
</dbReference>
<evidence type="ECO:0000313" key="14">
    <source>
        <dbReference type="Proteomes" id="UP000515960"/>
    </source>
</evidence>
<dbReference type="PROSITE" id="PS50887">
    <property type="entry name" value="GGDEF"/>
    <property type="match status" value="2"/>
</dbReference>
<evidence type="ECO:0000256" key="2">
    <source>
        <dbReference type="ARBA" id="ARBA00012438"/>
    </source>
</evidence>
<dbReference type="CDD" id="cd01949">
    <property type="entry name" value="GGDEF"/>
    <property type="match status" value="2"/>
</dbReference>
<evidence type="ECO:0000256" key="1">
    <source>
        <dbReference type="ARBA" id="ARBA00000085"/>
    </source>
</evidence>
<evidence type="ECO:0000256" key="7">
    <source>
        <dbReference type="PROSITE-ProRule" id="PRU00169"/>
    </source>
</evidence>
<evidence type="ECO:0000256" key="6">
    <source>
        <dbReference type="ARBA" id="ARBA00024867"/>
    </source>
</evidence>
<evidence type="ECO:0000256" key="3">
    <source>
        <dbReference type="ARBA" id="ARBA00018672"/>
    </source>
</evidence>
<evidence type="ECO:0000313" key="13">
    <source>
        <dbReference type="EMBL" id="QNL44476.1"/>
    </source>
</evidence>
<dbReference type="PROSITE" id="PS50110">
    <property type="entry name" value="RESPONSE_REGULATORY"/>
    <property type="match status" value="1"/>
</dbReference>
<feature type="domain" description="GGDEF" evidence="12">
    <location>
        <begin position="1628"/>
        <end position="1754"/>
    </location>
</feature>
<dbReference type="SMART" id="SM00267">
    <property type="entry name" value="GGDEF"/>
    <property type="match status" value="2"/>
</dbReference>
<gene>
    <name evidence="13" type="ORF">H8790_13755</name>
</gene>
<dbReference type="SMART" id="SM00387">
    <property type="entry name" value="HATPase_c"/>
    <property type="match status" value="1"/>
</dbReference>
<keyword evidence="5" id="KW-0902">Two-component regulatory system</keyword>
<dbReference type="SMART" id="SM00448">
    <property type="entry name" value="REC"/>
    <property type="match status" value="1"/>
</dbReference>
<dbReference type="InterPro" id="IPR036097">
    <property type="entry name" value="HisK_dim/P_sf"/>
</dbReference>
<dbReference type="Pfam" id="PF00072">
    <property type="entry name" value="Response_reg"/>
    <property type="match status" value="1"/>
</dbReference>
<dbReference type="CDD" id="cd01948">
    <property type="entry name" value="EAL"/>
    <property type="match status" value="1"/>
</dbReference>
<dbReference type="NCBIfam" id="TIGR00254">
    <property type="entry name" value="GGDEF"/>
    <property type="match status" value="2"/>
</dbReference>
<comment type="function">
    <text evidence="6">May play the central regulatory role in sporulation. It may be an element of the effector pathway responsible for the activation of sporulation genes in response to nutritional stress. Spo0A may act in concert with spo0H (a sigma factor) to control the expression of some genes that are critical to the sporulation process.</text>
</comment>
<dbReference type="InterPro" id="IPR003661">
    <property type="entry name" value="HisK_dim/P_dom"/>
</dbReference>
<dbReference type="Gene3D" id="3.40.50.2300">
    <property type="match status" value="1"/>
</dbReference>
<dbReference type="Pfam" id="PF08447">
    <property type="entry name" value="PAS_3"/>
    <property type="match status" value="1"/>
</dbReference>
<dbReference type="InterPro" id="IPR001789">
    <property type="entry name" value="Sig_transdc_resp-reg_receiver"/>
</dbReference>
<dbReference type="InterPro" id="IPR013655">
    <property type="entry name" value="PAS_fold_3"/>
</dbReference>
<dbReference type="InterPro" id="IPR036890">
    <property type="entry name" value="HATPase_C_sf"/>
</dbReference>
<feature type="domain" description="Histidine kinase" evidence="9">
    <location>
        <begin position="1107"/>
        <end position="1315"/>
    </location>
</feature>
<evidence type="ECO:0000259" key="12">
    <source>
        <dbReference type="PROSITE" id="PS50887"/>
    </source>
</evidence>
<dbReference type="InterPro" id="IPR005467">
    <property type="entry name" value="His_kinase_dom"/>
</dbReference>
<dbReference type="InterPro" id="IPR052155">
    <property type="entry name" value="Biofilm_reg_signaling"/>
</dbReference>
<dbReference type="RefSeq" id="WP_187333077.1">
    <property type="nucleotide sequence ID" value="NZ_CP060490.1"/>
</dbReference>
<dbReference type="SUPFAM" id="SSF141868">
    <property type="entry name" value="EAL domain-like"/>
    <property type="match status" value="1"/>
</dbReference>
<dbReference type="InterPro" id="IPR029787">
    <property type="entry name" value="Nucleotide_cyclase"/>
</dbReference>
<name>A0A7G9B4J5_9FIRM</name>
<dbReference type="Pfam" id="PF00563">
    <property type="entry name" value="EAL"/>
    <property type="match status" value="1"/>
</dbReference>
<dbReference type="InterPro" id="IPR001633">
    <property type="entry name" value="EAL_dom"/>
</dbReference>
<dbReference type="Gene3D" id="3.30.70.270">
    <property type="match status" value="2"/>
</dbReference>
<feature type="domain" description="EAL" evidence="11">
    <location>
        <begin position="284"/>
        <end position="538"/>
    </location>
</feature>
<dbReference type="Gene3D" id="3.20.20.450">
    <property type="entry name" value="EAL domain"/>
    <property type="match status" value="1"/>
</dbReference>
<organism evidence="13 14">
    <name type="scientific">Oscillibacter hominis</name>
    <dbReference type="NCBI Taxonomy" id="2763056"/>
    <lineage>
        <taxon>Bacteria</taxon>
        <taxon>Bacillati</taxon>
        <taxon>Bacillota</taxon>
        <taxon>Clostridia</taxon>
        <taxon>Eubacteriales</taxon>
        <taxon>Oscillospiraceae</taxon>
        <taxon>Oscillibacter</taxon>
    </lineage>
</organism>
<evidence type="ECO:0000256" key="4">
    <source>
        <dbReference type="ARBA" id="ARBA00022777"/>
    </source>
</evidence>
<dbReference type="SUPFAM" id="SSF52172">
    <property type="entry name" value="CheY-like"/>
    <property type="match status" value="2"/>
</dbReference>
<dbReference type="InterPro" id="IPR011006">
    <property type="entry name" value="CheY-like_superfamily"/>
</dbReference>
<dbReference type="PROSITE" id="PS50109">
    <property type="entry name" value="HIS_KIN"/>
    <property type="match status" value="1"/>
</dbReference>
<dbReference type="PROSITE" id="PS50883">
    <property type="entry name" value="EAL"/>
    <property type="match status" value="1"/>
</dbReference>
<keyword evidence="8" id="KW-0175">Coiled coil</keyword>
<dbReference type="SUPFAM" id="SSF55073">
    <property type="entry name" value="Nucleotide cyclase"/>
    <property type="match status" value="2"/>
</dbReference>
<dbReference type="EMBL" id="CP060490">
    <property type="protein sequence ID" value="QNL44476.1"/>
    <property type="molecule type" value="Genomic_DNA"/>
</dbReference>
<dbReference type="GO" id="GO:0000155">
    <property type="term" value="F:phosphorelay sensor kinase activity"/>
    <property type="evidence" value="ECO:0007669"/>
    <property type="project" value="InterPro"/>
</dbReference>
<evidence type="ECO:0000259" key="11">
    <source>
        <dbReference type="PROSITE" id="PS50883"/>
    </source>
</evidence>
<protein>
    <recommendedName>
        <fullName evidence="3">Stage 0 sporulation protein A homolog</fullName>
        <ecNumber evidence="2">2.7.13.3</ecNumber>
    </recommendedName>
</protein>
<dbReference type="SUPFAM" id="SSF55785">
    <property type="entry name" value="PYP-like sensor domain (PAS domain)"/>
    <property type="match status" value="2"/>
</dbReference>
<dbReference type="SMART" id="SM00052">
    <property type="entry name" value="EAL"/>
    <property type="match status" value="1"/>
</dbReference>
<dbReference type="InterPro" id="IPR043128">
    <property type="entry name" value="Rev_trsase/Diguanyl_cyclase"/>
</dbReference>
<dbReference type="Pfam" id="PF00512">
    <property type="entry name" value="HisKA"/>
    <property type="match status" value="1"/>
</dbReference>
<comment type="catalytic activity">
    <reaction evidence="1">
        <text>ATP + protein L-histidine = ADP + protein N-phospho-L-histidine.</text>
        <dbReference type="EC" id="2.7.13.3"/>
    </reaction>
</comment>
<dbReference type="SUPFAM" id="SSF55874">
    <property type="entry name" value="ATPase domain of HSP90 chaperone/DNA topoisomerase II/histidine kinase"/>
    <property type="match status" value="1"/>
</dbReference>
<keyword evidence="14" id="KW-1185">Reference proteome</keyword>
<dbReference type="InterPro" id="IPR003594">
    <property type="entry name" value="HATPase_dom"/>
</dbReference>
<feature type="domain" description="Response regulatory" evidence="10">
    <location>
        <begin position="1337"/>
        <end position="1458"/>
    </location>
</feature>
<accession>A0A7G9B4J5</accession>
<dbReference type="Pfam" id="PF00990">
    <property type="entry name" value="GGDEF"/>
    <property type="match status" value="2"/>
</dbReference>
<dbReference type="InterPro" id="IPR035965">
    <property type="entry name" value="PAS-like_dom_sf"/>
</dbReference>
<evidence type="ECO:0000259" key="10">
    <source>
        <dbReference type="PROSITE" id="PS50110"/>
    </source>
</evidence>
<feature type="modified residue" description="4-aspartylphosphate" evidence="7">
    <location>
        <position position="1389"/>
    </location>
</feature>
<dbReference type="Pfam" id="PF02518">
    <property type="entry name" value="HATPase_c"/>
    <property type="match status" value="1"/>
</dbReference>
<dbReference type="SMART" id="SM00388">
    <property type="entry name" value="HisKA"/>
    <property type="match status" value="1"/>
</dbReference>
<keyword evidence="4" id="KW-0418">Kinase</keyword>
<dbReference type="Gene3D" id="3.30.565.10">
    <property type="entry name" value="Histidine kinase-like ATPase, C-terminal domain"/>
    <property type="match status" value="1"/>
</dbReference>
<keyword evidence="7" id="KW-0597">Phosphoprotein</keyword>
<dbReference type="InterPro" id="IPR035919">
    <property type="entry name" value="EAL_sf"/>
</dbReference>
<dbReference type="CDD" id="cd17546">
    <property type="entry name" value="REC_hyHK_CKI1_RcsC-like"/>
    <property type="match status" value="1"/>
</dbReference>
<evidence type="ECO:0000259" key="9">
    <source>
        <dbReference type="PROSITE" id="PS50109"/>
    </source>
</evidence>
<dbReference type="InterPro" id="IPR000160">
    <property type="entry name" value="GGDEF_dom"/>
</dbReference>